<dbReference type="GO" id="GO:1902600">
    <property type="term" value="P:proton transmembrane transport"/>
    <property type="evidence" value="ECO:0007669"/>
    <property type="project" value="TreeGrafter"/>
</dbReference>
<dbReference type="GO" id="GO:0036376">
    <property type="term" value="P:sodium ion export across plasma membrane"/>
    <property type="evidence" value="ECO:0007669"/>
    <property type="project" value="TreeGrafter"/>
</dbReference>
<reference evidence="13 14" key="1">
    <citation type="journal article" date="2016" name="Nat. Commun.">
        <title>Thousands of microbial genomes shed light on interconnected biogeochemical processes in an aquifer system.</title>
        <authorList>
            <person name="Anantharaman K."/>
            <person name="Brown C.T."/>
            <person name="Hug L.A."/>
            <person name="Sharon I."/>
            <person name="Castelle C.J."/>
            <person name="Probst A.J."/>
            <person name="Thomas B.C."/>
            <person name="Singh A."/>
            <person name="Wilkins M.J."/>
            <person name="Karaoz U."/>
            <person name="Brodie E.L."/>
            <person name="Williams K.H."/>
            <person name="Hubbard S.S."/>
            <person name="Banfield J.F."/>
        </authorList>
    </citation>
    <scope>NUCLEOTIDE SEQUENCE [LARGE SCALE GENOMIC DNA]</scope>
</reference>
<dbReference type="SUPFAM" id="SSF81665">
    <property type="entry name" value="Calcium ATPase, transmembrane domain M"/>
    <property type="match status" value="1"/>
</dbReference>
<dbReference type="GO" id="GO:0005391">
    <property type="term" value="F:P-type sodium:potassium-exchanging transporter activity"/>
    <property type="evidence" value="ECO:0007669"/>
    <property type="project" value="TreeGrafter"/>
</dbReference>
<feature type="transmembrane region" description="Helical" evidence="11">
    <location>
        <begin position="273"/>
        <end position="298"/>
    </location>
</feature>
<dbReference type="InterPro" id="IPR006068">
    <property type="entry name" value="ATPase_P-typ_cation-transptr_C"/>
</dbReference>
<keyword evidence="7" id="KW-0460">Magnesium</keyword>
<evidence type="ECO:0000256" key="2">
    <source>
        <dbReference type="ARBA" id="ARBA00005675"/>
    </source>
</evidence>
<name>A0A1G2GTY3_9BACT</name>
<dbReference type="GO" id="GO:0012505">
    <property type="term" value="C:endomembrane system"/>
    <property type="evidence" value="ECO:0007669"/>
    <property type="project" value="UniProtKB-SubCell"/>
</dbReference>
<dbReference type="InterPro" id="IPR023299">
    <property type="entry name" value="ATPase_P-typ_cyto_dom_N"/>
</dbReference>
<dbReference type="PANTHER" id="PTHR43294:SF20">
    <property type="entry name" value="P-TYPE ATPASE"/>
    <property type="match status" value="1"/>
</dbReference>
<evidence type="ECO:0000256" key="7">
    <source>
        <dbReference type="ARBA" id="ARBA00022842"/>
    </source>
</evidence>
<feature type="transmembrane region" description="Helical" evidence="11">
    <location>
        <begin position="716"/>
        <end position="736"/>
    </location>
</feature>
<evidence type="ECO:0000313" key="14">
    <source>
        <dbReference type="Proteomes" id="UP000179106"/>
    </source>
</evidence>
<dbReference type="InterPro" id="IPR036412">
    <property type="entry name" value="HAD-like_sf"/>
</dbReference>
<dbReference type="Pfam" id="PF13246">
    <property type="entry name" value="Cation_ATPase"/>
    <property type="match status" value="1"/>
</dbReference>
<protein>
    <recommendedName>
        <fullName evidence="12">Cation-transporting P-type ATPase N-terminal domain-containing protein</fullName>
    </recommendedName>
</protein>
<accession>A0A1G2GTY3</accession>
<organism evidence="13 14">
    <name type="scientific">Candidatus Ryanbacteria bacterium RIFCSPLOWO2_01_FULL_48_26</name>
    <dbReference type="NCBI Taxonomy" id="1802126"/>
    <lineage>
        <taxon>Bacteria</taxon>
        <taxon>Candidatus Ryaniibacteriota</taxon>
    </lineage>
</organism>
<evidence type="ECO:0000256" key="6">
    <source>
        <dbReference type="ARBA" id="ARBA00022840"/>
    </source>
</evidence>
<dbReference type="FunFam" id="2.70.150.10:FF:000160">
    <property type="entry name" value="Sarcoplasmic/endoplasmic reticulum calcium ATPase 1"/>
    <property type="match status" value="1"/>
</dbReference>
<keyword evidence="6" id="KW-0067">ATP-binding</keyword>
<keyword evidence="9 11" id="KW-1133">Transmembrane helix</keyword>
<dbReference type="AlphaFoldDB" id="A0A1G2GTY3"/>
<evidence type="ECO:0000256" key="11">
    <source>
        <dbReference type="SAM" id="Phobius"/>
    </source>
</evidence>
<dbReference type="NCBIfam" id="TIGR01494">
    <property type="entry name" value="ATPase_P-type"/>
    <property type="match status" value="3"/>
</dbReference>
<dbReference type="InterPro" id="IPR004014">
    <property type="entry name" value="ATPase_P-typ_cation-transptr_N"/>
</dbReference>
<dbReference type="InterPro" id="IPR059000">
    <property type="entry name" value="ATPase_P-type_domA"/>
</dbReference>
<comment type="subcellular location">
    <subcellularLocation>
        <location evidence="1">Endomembrane system</location>
        <topology evidence="1">Multi-pass membrane protein</topology>
    </subcellularLocation>
</comment>
<dbReference type="Pfam" id="PF00690">
    <property type="entry name" value="Cation_ATPase_N"/>
    <property type="match status" value="1"/>
</dbReference>
<dbReference type="SFLD" id="SFLDS00003">
    <property type="entry name" value="Haloacid_Dehalogenase"/>
    <property type="match status" value="1"/>
</dbReference>
<keyword evidence="4 11" id="KW-0812">Transmembrane</keyword>
<dbReference type="InterPro" id="IPR023298">
    <property type="entry name" value="ATPase_P-typ_TM_dom_sf"/>
</dbReference>
<evidence type="ECO:0000256" key="1">
    <source>
        <dbReference type="ARBA" id="ARBA00004127"/>
    </source>
</evidence>
<dbReference type="Gene3D" id="3.40.50.1000">
    <property type="entry name" value="HAD superfamily/HAD-like"/>
    <property type="match status" value="1"/>
</dbReference>
<dbReference type="InterPro" id="IPR023214">
    <property type="entry name" value="HAD_sf"/>
</dbReference>
<gene>
    <name evidence="13" type="ORF">A3B25_01300</name>
</gene>
<keyword evidence="5" id="KW-0547">Nucleotide-binding</keyword>
<dbReference type="GO" id="GO:0005524">
    <property type="term" value="F:ATP binding"/>
    <property type="evidence" value="ECO:0007669"/>
    <property type="project" value="UniProtKB-KW"/>
</dbReference>
<dbReference type="PRINTS" id="PR00119">
    <property type="entry name" value="CATATPASE"/>
</dbReference>
<feature type="transmembrane region" description="Helical" evidence="11">
    <location>
        <begin position="243"/>
        <end position="261"/>
    </location>
</feature>
<evidence type="ECO:0000313" key="13">
    <source>
        <dbReference type="EMBL" id="OGZ53663.1"/>
    </source>
</evidence>
<feature type="transmembrane region" description="Helical" evidence="11">
    <location>
        <begin position="689"/>
        <end position="710"/>
    </location>
</feature>
<dbReference type="SMART" id="SM00831">
    <property type="entry name" value="Cation_ATPase_N"/>
    <property type="match status" value="1"/>
</dbReference>
<dbReference type="Pfam" id="PF00689">
    <property type="entry name" value="Cation_ATPase_C"/>
    <property type="match status" value="1"/>
</dbReference>
<evidence type="ECO:0000256" key="9">
    <source>
        <dbReference type="ARBA" id="ARBA00022989"/>
    </source>
</evidence>
<evidence type="ECO:0000256" key="5">
    <source>
        <dbReference type="ARBA" id="ARBA00022741"/>
    </source>
</evidence>
<proteinExistence type="inferred from homology"/>
<feature type="transmembrane region" description="Helical" evidence="11">
    <location>
        <begin position="793"/>
        <end position="811"/>
    </location>
</feature>
<evidence type="ECO:0000256" key="4">
    <source>
        <dbReference type="ARBA" id="ARBA00022692"/>
    </source>
</evidence>
<comment type="caution">
    <text evidence="13">The sequence shown here is derived from an EMBL/GenBank/DDBJ whole genome shotgun (WGS) entry which is preliminary data.</text>
</comment>
<feature type="transmembrane region" description="Helical" evidence="11">
    <location>
        <begin position="57"/>
        <end position="75"/>
    </location>
</feature>
<dbReference type="InterPro" id="IPR044492">
    <property type="entry name" value="P_typ_ATPase_HD_dom"/>
</dbReference>
<dbReference type="InterPro" id="IPR018303">
    <property type="entry name" value="ATPase_P-typ_P_site"/>
</dbReference>
<dbReference type="SUPFAM" id="SSF56784">
    <property type="entry name" value="HAD-like"/>
    <property type="match status" value="1"/>
</dbReference>
<dbReference type="Gene3D" id="2.70.150.10">
    <property type="entry name" value="Calcium-transporting ATPase, cytoplasmic transduction domain A"/>
    <property type="match status" value="1"/>
</dbReference>
<dbReference type="PRINTS" id="PR00120">
    <property type="entry name" value="HATPASE"/>
</dbReference>
<evidence type="ECO:0000256" key="10">
    <source>
        <dbReference type="ARBA" id="ARBA00023136"/>
    </source>
</evidence>
<keyword evidence="8" id="KW-1278">Translocase</keyword>
<comment type="similarity">
    <text evidence="2">Belongs to the cation transport ATPase (P-type) (TC 3.A.3) family. Type IIA subfamily.</text>
</comment>
<dbReference type="SUPFAM" id="SSF81653">
    <property type="entry name" value="Calcium ATPase, transduction domain A"/>
    <property type="match status" value="1"/>
</dbReference>
<dbReference type="Gene3D" id="3.40.1110.10">
    <property type="entry name" value="Calcium-transporting ATPase, cytoplasmic domain N"/>
    <property type="match status" value="1"/>
</dbReference>
<dbReference type="InterPro" id="IPR050510">
    <property type="entry name" value="Cation_transp_ATPase_P-type"/>
</dbReference>
<dbReference type="PANTHER" id="PTHR43294">
    <property type="entry name" value="SODIUM/POTASSIUM-TRANSPORTING ATPASE SUBUNIT ALPHA"/>
    <property type="match status" value="1"/>
</dbReference>
<dbReference type="Pfam" id="PF00122">
    <property type="entry name" value="E1-E2_ATPase"/>
    <property type="match status" value="1"/>
</dbReference>
<feature type="transmembrane region" description="Helical" evidence="11">
    <location>
        <begin position="823"/>
        <end position="845"/>
    </location>
</feature>
<dbReference type="GO" id="GO:0030007">
    <property type="term" value="P:intracellular potassium ion homeostasis"/>
    <property type="evidence" value="ECO:0007669"/>
    <property type="project" value="TreeGrafter"/>
</dbReference>
<keyword evidence="10 11" id="KW-0472">Membrane</keyword>
<dbReference type="SUPFAM" id="SSF81660">
    <property type="entry name" value="Metal cation-transporting ATPase, ATP-binding domain N"/>
    <property type="match status" value="1"/>
</dbReference>
<feature type="transmembrane region" description="Helical" evidence="11">
    <location>
        <begin position="756"/>
        <end position="781"/>
    </location>
</feature>
<sequence>MNARWHSKEISEIYKELDSRADGLTHAEAKMRLQEYGPNTLKETAPEKIISIFFRQFKSPLIYILLAASVALFALGDNSEAFIILFVLLFNASIGTIQEGKAQNILRALKNLVETEAAVIRDGRETVVRDREIVPGDILLLQEGDKIAADARIILSHNLKTGEAALTGESTPVHKSEEAIKKDVPTSDQKNMVFKGTNVSTGNGRAIVVATGANSVIGSIAQKLTTLEADIPLKENIRYLSRLIVITVACITSALFIWGIAAGNGVREMFGTVIGLAISIIPEGLPIVMTLVLATGVWRMSKRNALVKKLQAVEALGQAQVIAVDKTGTITRNEMVVREVYAGGKLFGVLGTGYEPVGAVQLGEEQINPSQYSALICSAKIGALSARAQVFFNDQKNEWKISGDPTEAALQVFSKKLGFDREELERKSNLISEMPFDYKTKYHATIHEIGGKNFLALTGAPEAVLELCKKVYVDGKEKDMVSAERERVEVMHSKLLRGGFRVIAAAMAKNTGKNLEEKTIKNLTFVALFAIEDSLRPEVREATRLAHESGMRVVMITGDHVITAKSIAEQAGIFKEGDEILSGAELDGMSDVDLAKRLGKVTVFARVTPEHKLKLIQAYKRRGEIIAMTGDGVNDAMSLIAADLGVAMGKIGTDVAKEAADIVLLDDNFGSIVAAIEEGRNIYKTIKKVILYLFSTSVGEVLTITGALFLSYPLPILPAQIIWLNLVTDGFLDVALAMEPKEENLLKKAFKRPKKYIVDTLMAWRMVIMAIPMMIGTLILFKSYFDIGSAKAWTISLTVLSVFQWFNAWNCKSETKSLFRTNLFANMYLVGATACVISLHFFAVYNPFMNRLLKTTPLAVSEWGIIIAVASSIIIVEEIRKLFYRRMEAGKTA</sequence>
<dbReference type="Proteomes" id="UP000179106">
    <property type="component" value="Unassembled WGS sequence"/>
</dbReference>
<evidence type="ECO:0000259" key="12">
    <source>
        <dbReference type="SMART" id="SM00831"/>
    </source>
</evidence>
<dbReference type="GO" id="GO:0006883">
    <property type="term" value="P:intracellular sodium ion homeostasis"/>
    <property type="evidence" value="ECO:0007669"/>
    <property type="project" value="TreeGrafter"/>
</dbReference>
<dbReference type="STRING" id="1802126.A3B25_01300"/>
<keyword evidence="3" id="KW-0597">Phosphoprotein</keyword>
<feature type="transmembrane region" description="Helical" evidence="11">
    <location>
        <begin position="81"/>
        <end position="97"/>
    </location>
</feature>
<evidence type="ECO:0000256" key="3">
    <source>
        <dbReference type="ARBA" id="ARBA00022553"/>
    </source>
</evidence>
<dbReference type="InterPro" id="IPR001757">
    <property type="entry name" value="P_typ_ATPase"/>
</dbReference>
<dbReference type="InterPro" id="IPR008250">
    <property type="entry name" value="ATPase_P-typ_transduc_dom_A_sf"/>
</dbReference>
<dbReference type="SFLD" id="SFLDF00027">
    <property type="entry name" value="p-type_atpase"/>
    <property type="match status" value="1"/>
</dbReference>
<evidence type="ECO:0000256" key="8">
    <source>
        <dbReference type="ARBA" id="ARBA00022967"/>
    </source>
</evidence>
<dbReference type="GO" id="GO:1990573">
    <property type="term" value="P:potassium ion import across plasma membrane"/>
    <property type="evidence" value="ECO:0007669"/>
    <property type="project" value="TreeGrafter"/>
</dbReference>
<feature type="domain" description="Cation-transporting P-type ATPase N-terminal" evidence="12">
    <location>
        <begin position="4"/>
        <end position="77"/>
    </location>
</feature>
<dbReference type="GO" id="GO:0016887">
    <property type="term" value="F:ATP hydrolysis activity"/>
    <property type="evidence" value="ECO:0007669"/>
    <property type="project" value="InterPro"/>
</dbReference>
<dbReference type="SFLD" id="SFLDG00002">
    <property type="entry name" value="C1.7:_P-type_atpase_like"/>
    <property type="match status" value="1"/>
</dbReference>
<dbReference type="EMBL" id="MHNW01000014">
    <property type="protein sequence ID" value="OGZ53663.1"/>
    <property type="molecule type" value="Genomic_DNA"/>
</dbReference>
<dbReference type="GO" id="GO:0005886">
    <property type="term" value="C:plasma membrane"/>
    <property type="evidence" value="ECO:0007669"/>
    <property type="project" value="TreeGrafter"/>
</dbReference>
<dbReference type="PROSITE" id="PS00154">
    <property type="entry name" value="ATPASE_E1_E2"/>
    <property type="match status" value="1"/>
</dbReference>
<feature type="transmembrane region" description="Helical" evidence="11">
    <location>
        <begin position="857"/>
        <end position="876"/>
    </location>
</feature>
<dbReference type="Gene3D" id="1.20.1110.10">
    <property type="entry name" value="Calcium-transporting ATPase, transmembrane domain"/>
    <property type="match status" value="1"/>
</dbReference>